<accession>A0ABR2J0Y3</accession>
<feature type="transmembrane region" description="Helical" evidence="6">
    <location>
        <begin position="232"/>
        <end position="253"/>
    </location>
</feature>
<gene>
    <name evidence="8" type="ORF">M9Y10_009124</name>
</gene>
<feature type="domain" description="CWH43-like N-terminal" evidence="7">
    <location>
        <begin position="42"/>
        <end position="253"/>
    </location>
</feature>
<evidence type="ECO:0000256" key="3">
    <source>
        <dbReference type="ARBA" id="ARBA00022989"/>
    </source>
</evidence>
<keyword evidence="4 6" id="KW-0472">Membrane</keyword>
<evidence type="ECO:0000256" key="5">
    <source>
        <dbReference type="SAM" id="MobiDB-lite"/>
    </source>
</evidence>
<name>A0ABR2J0Y3_9EUKA</name>
<evidence type="ECO:0000256" key="6">
    <source>
        <dbReference type="SAM" id="Phobius"/>
    </source>
</evidence>
<comment type="caution">
    <text evidence="8">The sequence shown here is derived from an EMBL/GenBank/DDBJ whole genome shotgun (WGS) entry which is preliminary data.</text>
</comment>
<dbReference type="InterPro" id="IPR050911">
    <property type="entry name" value="DRAM/TMEM150_Autophagy_Mod"/>
</dbReference>
<feature type="transmembrane region" description="Helical" evidence="6">
    <location>
        <begin position="144"/>
        <end position="164"/>
    </location>
</feature>
<keyword evidence="9" id="KW-1185">Reference proteome</keyword>
<feature type="transmembrane region" description="Helical" evidence="6">
    <location>
        <begin position="42"/>
        <end position="65"/>
    </location>
</feature>
<evidence type="ECO:0000313" key="8">
    <source>
        <dbReference type="EMBL" id="KAK8871211.1"/>
    </source>
</evidence>
<keyword evidence="3 6" id="KW-1133">Transmembrane helix</keyword>
<sequence length="267" mass="31046">MEKSQKIHIRSDTQSAQNDPKNQSEINHDYFKWKTPLHIPMYTIAFLSFIYPPLVGVFCLVVYYLEGRIAGYLPTISETATEYPNTKFFAQFISTGAMTTIATLFCYFNYFVITRKNQYSYKKETLNEKKLNFEKNFSPLERTLQILIFTSALGIVALGFSPINEAHSRHLMSAVTGFLSILMFEFLAFLNDPNKKCSKLVKIIRWSAWLIAFFSFILFAAAKWVFSHRIDVTISTFAEWALLVFMLFIWSTWKKELNSIEFSIVIL</sequence>
<evidence type="ECO:0000256" key="4">
    <source>
        <dbReference type="ARBA" id="ARBA00023136"/>
    </source>
</evidence>
<dbReference type="EMBL" id="JAPFFF010000014">
    <property type="protein sequence ID" value="KAK8871211.1"/>
    <property type="molecule type" value="Genomic_DNA"/>
</dbReference>
<feature type="transmembrane region" description="Helical" evidence="6">
    <location>
        <begin position="88"/>
        <end position="113"/>
    </location>
</feature>
<feature type="transmembrane region" description="Helical" evidence="6">
    <location>
        <begin position="203"/>
        <end position="226"/>
    </location>
</feature>
<feature type="compositionally biased region" description="Basic and acidic residues" evidence="5">
    <location>
        <begin position="1"/>
        <end position="11"/>
    </location>
</feature>
<comment type="subcellular location">
    <subcellularLocation>
        <location evidence="1">Endomembrane system</location>
        <topology evidence="1">Multi-pass membrane protein</topology>
    </subcellularLocation>
</comment>
<reference evidence="8 9" key="1">
    <citation type="submission" date="2024-04" db="EMBL/GenBank/DDBJ databases">
        <title>Tritrichomonas musculus Genome.</title>
        <authorList>
            <person name="Alves-Ferreira E."/>
            <person name="Grigg M."/>
            <person name="Lorenzi H."/>
            <person name="Galac M."/>
        </authorList>
    </citation>
    <scope>NUCLEOTIDE SEQUENCE [LARGE SCALE GENOMIC DNA]</scope>
    <source>
        <strain evidence="8 9">EAF2021</strain>
    </source>
</reference>
<protein>
    <recommendedName>
        <fullName evidence="7">CWH43-like N-terminal domain-containing protein</fullName>
    </recommendedName>
</protein>
<evidence type="ECO:0000256" key="1">
    <source>
        <dbReference type="ARBA" id="ARBA00004127"/>
    </source>
</evidence>
<dbReference type="Proteomes" id="UP001470230">
    <property type="component" value="Unassembled WGS sequence"/>
</dbReference>
<evidence type="ECO:0000259" key="7">
    <source>
        <dbReference type="Pfam" id="PF10277"/>
    </source>
</evidence>
<evidence type="ECO:0000313" key="9">
    <source>
        <dbReference type="Proteomes" id="UP001470230"/>
    </source>
</evidence>
<feature type="compositionally biased region" description="Polar residues" evidence="5">
    <location>
        <begin position="12"/>
        <end position="23"/>
    </location>
</feature>
<dbReference type="PANTHER" id="PTHR21324">
    <property type="entry name" value="FASTING-INDUCIBLE INTEGRAL MEMBRANE PROTEIN TM6P1-RELATED"/>
    <property type="match status" value="1"/>
</dbReference>
<dbReference type="Pfam" id="PF10277">
    <property type="entry name" value="Frag1"/>
    <property type="match status" value="1"/>
</dbReference>
<dbReference type="PANTHER" id="PTHR21324:SF2">
    <property type="entry name" value="EG:22E5.9 PROTEIN"/>
    <property type="match status" value="1"/>
</dbReference>
<feature type="region of interest" description="Disordered" evidence="5">
    <location>
        <begin position="1"/>
        <end position="23"/>
    </location>
</feature>
<organism evidence="8 9">
    <name type="scientific">Tritrichomonas musculus</name>
    <dbReference type="NCBI Taxonomy" id="1915356"/>
    <lineage>
        <taxon>Eukaryota</taxon>
        <taxon>Metamonada</taxon>
        <taxon>Parabasalia</taxon>
        <taxon>Tritrichomonadida</taxon>
        <taxon>Tritrichomonadidae</taxon>
        <taxon>Tritrichomonas</taxon>
    </lineage>
</organism>
<feature type="transmembrane region" description="Helical" evidence="6">
    <location>
        <begin position="170"/>
        <end position="191"/>
    </location>
</feature>
<keyword evidence="2 6" id="KW-0812">Transmembrane</keyword>
<proteinExistence type="predicted"/>
<evidence type="ECO:0000256" key="2">
    <source>
        <dbReference type="ARBA" id="ARBA00022692"/>
    </source>
</evidence>
<dbReference type="InterPro" id="IPR019402">
    <property type="entry name" value="CWH43_N"/>
</dbReference>